<reference evidence="1 2" key="1">
    <citation type="submission" date="2016-10" db="EMBL/GenBank/DDBJ databases">
        <authorList>
            <person name="Varghese N."/>
            <person name="Submissions S."/>
        </authorList>
    </citation>
    <scope>NUCLEOTIDE SEQUENCE [LARGE SCALE GENOMIC DNA]</scope>
    <source>
        <strain evidence="1 2">DSM 17997</strain>
    </source>
</reference>
<sequence>MPSFIDEIIGKLFPQKKTPISIKENFVQSETSKADTEKWFGSDEGKKILALVHKNYHYKTAGINDSPEIHILKSPYANGFAISYEHPFDEKTFSMLFFAFGRRMLDLGYNQVSLDRKIEEINDDVRTIEKQYFKPPLSSADLIEQKIDQLYGNISVEKTSINDKASFLKILVTVYSDHLYQKARPFDLFIDDLFQI</sequence>
<gene>
    <name evidence="1" type="ORF">SAMN05444412_106206</name>
</gene>
<evidence type="ECO:0000313" key="2">
    <source>
        <dbReference type="Proteomes" id="UP000199663"/>
    </source>
</evidence>
<dbReference type="Proteomes" id="UP000199663">
    <property type="component" value="Unassembled WGS sequence"/>
</dbReference>
<organism evidence="1 2">
    <name type="scientific">Rhodonellum ikkaensis</name>
    <dbReference type="NCBI Taxonomy" id="336829"/>
    <lineage>
        <taxon>Bacteria</taxon>
        <taxon>Pseudomonadati</taxon>
        <taxon>Bacteroidota</taxon>
        <taxon>Cytophagia</taxon>
        <taxon>Cytophagales</taxon>
        <taxon>Cytophagaceae</taxon>
        <taxon>Rhodonellum</taxon>
    </lineage>
</organism>
<name>A0A1H3QND0_9BACT</name>
<proteinExistence type="predicted"/>
<protein>
    <submittedName>
        <fullName evidence="1">Uncharacterized protein</fullName>
    </submittedName>
</protein>
<evidence type="ECO:0000313" key="1">
    <source>
        <dbReference type="EMBL" id="SDZ14820.1"/>
    </source>
</evidence>
<dbReference type="RefSeq" id="WP_019597372.1">
    <property type="nucleotide sequence ID" value="NZ_FNQC01000006.1"/>
</dbReference>
<accession>A0A1H3QND0</accession>
<dbReference type="EMBL" id="FNQC01000006">
    <property type="protein sequence ID" value="SDZ14820.1"/>
    <property type="molecule type" value="Genomic_DNA"/>
</dbReference>
<keyword evidence="2" id="KW-1185">Reference proteome</keyword>
<comment type="caution">
    <text evidence="1">The sequence shown here is derived from an EMBL/GenBank/DDBJ whole genome shotgun (WGS) entry which is preliminary data.</text>
</comment>